<dbReference type="GO" id="GO:0006281">
    <property type="term" value="P:DNA repair"/>
    <property type="evidence" value="ECO:0007669"/>
    <property type="project" value="TreeGrafter"/>
</dbReference>
<dbReference type="Gene3D" id="3.40.50.1000">
    <property type="entry name" value="HAD superfamily/HAD-like"/>
    <property type="match status" value="1"/>
</dbReference>
<dbReference type="EMBL" id="LN879430">
    <property type="protein sequence ID" value="CUH92483.1"/>
    <property type="molecule type" value="Genomic_DNA"/>
</dbReference>
<dbReference type="SFLD" id="SFLDG01129">
    <property type="entry name" value="C1.5:_HAD__Beta-PGM__Phosphata"/>
    <property type="match status" value="1"/>
</dbReference>
<gene>
    <name evidence="1" type="ORF">SD1D_0936</name>
</gene>
<dbReference type="NCBIfam" id="TIGR01549">
    <property type="entry name" value="HAD-SF-IA-v1"/>
    <property type="match status" value="1"/>
</dbReference>
<dbReference type="SFLD" id="SFLDS00003">
    <property type="entry name" value="Haloacid_Dehalogenase"/>
    <property type="match status" value="1"/>
</dbReference>
<dbReference type="GO" id="GO:0008967">
    <property type="term" value="F:phosphoglycolate phosphatase activity"/>
    <property type="evidence" value="ECO:0007669"/>
    <property type="project" value="TreeGrafter"/>
</dbReference>
<sequence>MKYNTIIFDLDGTLLNTLEDLKDSLNYALTSHGYETRSLEEVRSFVGDGVEKLVERSLPLHSSHENIQKCLATFKEHYQQNMQNKTRPYNGIIELLHKLKENDYKLAIVSNKFDIAVKKLAKDYFGDLINVAIGESATIKRKPAPDTVFKAIKELGADINKTIFVGDSETDVQTAKNAGLPCVGVTWGFRSPEVLRHEGADYLIDAPKELLTIVNIN</sequence>
<evidence type="ECO:0000313" key="1">
    <source>
        <dbReference type="EMBL" id="CUH92483.1"/>
    </source>
</evidence>
<dbReference type="InterPro" id="IPR036412">
    <property type="entry name" value="HAD-like_sf"/>
</dbReference>
<evidence type="ECO:0000313" key="2">
    <source>
        <dbReference type="Proteomes" id="UP000196053"/>
    </source>
</evidence>
<dbReference type="OrthoDB" id="9807630at2"/>
<organism evidence="1 2">
    <name type="scientific">Herbinix luporum</name>
    <dbReference type="NCBI Taxonomy" id="1679721"/>
    <lineage>
        <taxon>Bacteria</taxon>
        <taxon>Bacillati</taxon>
        <taxon>Bacillota</taxon>
        <taxon>Clostridia</taxon>
        <taxon>Lachnospirales</taxon>
        <taxon>Lachnospiraceae</taxon>
        <taxon>Herbinix</taxon>
    </lineage>
</organism>
<proteinExistence type="predicted"/>
<dbReference type="PANTHER" id="PTHR43434:SF1">
    <property type="entry name" value="PHOSPHOGLYCOLATE PHOSPHATASE"/>
    <property type="match status" value="1"/>
</dbReference>
<dbReference type="SUPFAM" id="SSF56784">
    <property type="entry name" value="HAD-like"/>
    <property type="match status" value="1"/>
</dbReference>
<dbReference type="Proteomes" id="UP000196053">
    <property type="component" value="Chromosome I"/>
</dbReference>
<accession>A0A0K8J565</accession>
<dbReference type="GO" id="GO:0005829">
    <property type="term" value="C:cytosol"/>
    <property type="evidence" value="ECO:0007669"/>
    <property type="project" value="TreeGrafter"/>
</dbReference>
<name>A0A0K8J565_9FIRM</name>
<dbReference type="SFLD" id="SFLDG01135">
    <property type="entry name" value="C1.5.6:_HAD__Beta-PGM__Phospha"/>
    <property type="match status" value="1"/>
</dbReference>
<protein>
    <recommendedName>
        <fullName evidence="3">Phosphoglycolate phosphatase</fullName>
    </recommendedName>
</protein>
<dbReference type="Pfam" id="PF13419">
    <property type="entry name" value="HAD_2"/>
    <property type="match status" value="1"/>
</dbReference>
<dbReference type="RefSeq" id="WP_058257847.1">
    <property type="nucleotide sequence ID" value="NZ_DUPS01000036.1"/>
</dbReference>
<dbReference type="InterPro" id="IPR041492">
    <property type="entry name" value="HAD_2"/>
</dbReference>
<keyword evidence="2" id="KW-1185">Reference proteome</keyword>
<dbReference type="InterPro" id="IPR023198">
    <property type="entry name" value="PGP-like_dom2"/>
</dbReference>
<dbReference type="AlphaFoldDB" id="A0A0K8J565"/>
<evidence type="ECO:0008006" key="3">
    <source>
        <dbReference type="Google" id="ProtNLM"/>
    </source>
</evidence>
<reference evidence="2" key="1">
    <citation type="submission" date="2015-09" db="EMBL/GenBank/DDBJ databases">
        <authorList>
            <person name="Wibberg D."/>
        </authorList>
    </citation>
    <scope>NUCLEOTIDE SEQUENCE [LARGE SCALE GENOMIC DNA]</scope>
    <source>
        <strain evidence="2">SD1D</strain>
    </source>
</reference>
<dbReference type="InterPro" id="IPR050155">
    <property type="entry name" value="HAD-like_hydrolase_sf"/>
</dbReference>
<dbReference type="Gene3D" id="1.10.150.240">
    <property type="entry name" value="Putative phosphatase, domain 2"/>
    <property type="match status" value="1"/>
</dbReference>
<dbReference type="NCBIfam" id="TIGR01509">
    <property type="entry name" value="HAD-SF-IA-v3"/>
    <property type="match status" value="1"/>
</dbReference>
<dbReference type="InterPro" id="IPR006439">
    <property type="entry name" value="HAD-SF_hydro_IA"/>
</dbReference>
<dbReference type="KEGG" id="hsd:SD1D_0936"/>
<dbReference type="InterPro" id="IPR023214">
    <property type="entry name" value="HAD_sf"/>
</dbReference>
<dbReference type="InterPro" id="IPR006549">
    <property type="entry name" value="HAD-SF_hydro_IIIA"/>
</dbReference>
<dbReference type="PANTHER" id="PTHR43434">
    <property type="entry name" value="PHOSPHOGLYCOLATE PHOSPHATASE"/>
    <property type="match status" value="1"/>
</dbReference>
<dbReference type="FunFam" id="3.40.50.1000:FF:000022">
    <property type="entry name" value="Phosphoglycolate phosphatase"/>
    <property type="match status" value="1"/>
</dbReference>
<dbReference type="NCBIfam" id="TIGR01662">
    <property type="entry name" value="HAD-SF-IIIA"/>
    <property type="match status" value="1"/>
</dbReference>